<proteinExistence type="predicted"/>
<dbReference type="InterPro" id="IPR026960">
    <property type="entry name" value="RVT-Znf"/>
</dbReference>
<reference evidence="3" key="1">
    <citation type="journal article" date="2017" name="Front. Plant Sci.">
        <title>Climate Clever Clovers: New Paradigm to Reduce the Environmental Footprint of Ruminants by Breeding Low Methanogenic Forages Utilizing Haplotype Variation.</title>
        <authorList>
            <person name="Kaur P."/>
            <person name="Appels R."/>
            <person name="Bayer P.E."/>
            <person name="Keeble-Gagnere G."/>
            <person name="Wang J."/>
            <person name="Hirakawa H."/>
            <person name="Shirasawa K."/>
            <person name="Vercoe P."/>
            <person name="Stefanova K."/>
            <person name="Durmic Z."/>
            <person name="Nichols P."/>
            <person name="Revell C."/>
            <person name="Isobe S.N."/>
            <person name="Edwards D."/>
            <person name="Erskine W."/>
        </authorList>
    </citation>
    <scope>NUCLEOTIDE SEQUENCE [LARGE SCALE GENOMIC DNA]</scope>
    <source>
        <strain evidence="3">cv. Daliak</strain>
    </source>
</reference>
<sequence length="120" mass="13347">MARSHLATQVPLKVSFLAWRLLRDKLPTKANLISRGILSVEDHFCAFGCGAVESAQHVFLSCSSYGSLWSLVSSWIGSSLVTTKTLSDHYIQFTTSACGTRACRSFMQLIWLACVWVVWT</sequence>
<accession>A0A2Z6NWM5</accession>
<keyword evidence="3" id="KW-1185">Reference proteome</keyword>
<evidence type="ECO:0000259" key="1">
    <source>
        <dbReference type="Pfam" id="PF13966"/>
    </source>
</evidence>
<protein>
    <recommendedName>
        <fullName evidence="1">Reverse transcriptase zinc-binding domain-containing protein</fullName>
    </recommendedName>
</protein>
<dbReference type="EMBL" id="DF974358">
    <property type="protein sequence ID" value="GAU47886.1"/>
    <property type="molecule type" value="Genomic_DNA"/>
</dbReference>
<dbReference type="AlphaFoldDB" id="A0A2Z6NWM5"/>
<dbReference type="Proteomes" id="UP000242715">
    <property type="component" value="Unassembled WGS sequence"/>
</dbReference>
<name>A0A2Z6NWM5_TRISU</name>
<gene>
    <name evidence="2" type="ORF">TSUD_404590</name>
</gene>
<evidence type="ECO:0000313" key="3">
    <source>
        <dbReference type="Proteomes" id="UP000242715"/>
    </source>
</evidence>
<feature type="domain" description="Reverse transcriptase zinc-binding" evidence="1">
    <location>
        <begin position="8"/>
        <end position="69"/>
    </location>
</feature>
<dbReference type="OrthoDB" id="1436790at2759"/>
<evidence type="ECO:0000313" key="2">
    <source>
        <dbReference type="EMBL" id="GAU47886.1"/>
    </source>
</evidence>
<dbReference type="Pfam" id="PF13966">
    <property type="entry name" value="zf-RVT"/>
    <property type="match status" value="1"/>
</dbReference>
<organism evidence="2 3">
    <name type="scientific">Trifolium subterraneum</name>
    <name type="common">Subterranean clover</name>
    <dbReference type="NCBI Taxonomy" id="3900"/>
    <lineage>
        <taxon>Eukaryota</taxon>
        <taxon>Viridiplantae</taxon>
        <taxon>Streptophyta</taxon>
        <taxon>Embryophyta</taxon>
        <taxon>Tracheophyta</taxon>
        <taxon>Spermatophyta</taxon>
        <taxon>Magnoliopsida</taxon>
        <taxon>eudicotyledons</taxon>
        <taxon>Gunneridae</taxon>
        <taxon>Pentapetalae</taxon>
        <taxon>rosids</taxon>
        <taxon>fabids</taxon>
        <taxon>Fabales</taxon>
        <taxon>Fabaceae</taxon>
        <taxon>Papilionoideae</taxon>
        <taxon>50 kb inversion clade</taxon>
        <taxon>NPAAA clade</taxon>
        <taxon>Hologalegina</taxon>
        <taxon>IRL clade</taxon>
        <taxon>Trifolieae</taxon>
        <taxon>Trifolium</taxon>
    </lineage>
</organism>